<feature type="transmembrane region" description="Helical" evidence="1">
    <location>
        <begin position="73"/>
        <end position="94"/>
    </location>
</feature>
<accession>A0A5C6EIH8</accession>
<dbReference type="RefSeq" id="WP_146536642.1">
    <property type="nucleotide sequence ID" value="NZ_SJPX01000005.1"/>
</dbReference>
<reference evidence="2 3" key="1">
    <citation type="submission" date="2019-02" db="EMBL/GenBank/DDBJ databases">
        <title>Deep-cultivation of Planctomycetes and their phenomic and genomic characterization uncovers novel biology.</title>
        <authorList>
            <person name="Wiegand S."/>
            <person name="Jogler M."/>
            <person name="Boedeker C."/>
            <person name="Pinto D."/>
            <person name="Vollmers J."/>
            <person name="Rivas-Marin E."/>
            <person name="Kohn T."/>
            <person name="Peeters S.H."/>
            <person name="Heuer A."/>
            <person name="Rast P."/>
            <person name="Oberbeckmann S."/>
            <person name="Bunk B."/>
            <person name="Jeske O."/>
            <person name="Meyerdierks A."/>
            <person name="Storesund J.E."/>
            <person name="Kallscheuer N."/>
            <person name="Luecker S."/>
            <person name="Lage O.M."/>
            <person name="Pohl T."/>
            <person name="Merkel B.J."/>
            <person name="Hornburger P."/>
            <person name="Mueller R.-W."/>
            <person name="Bruemmer F."/>
            <person name="Labrenz M."/>
            <person name="Spormann A.M."/>
            <person name="Op Den Camp H."/>
            <person name="Overmann J."/>
            <person name="Amann R."/>
            <person name="Jetten M.S.M."/>
            <person name="Mascher T."/>
            <person name="Medema M.H."/>
            <person name="Devos D.P."/>
            <person name="Kaster A.-K."/>
            <person name="Ovreas L."/>
            <person name="Rohde M."/>
            <person name="Galperin M.Y."/>
            <person name="Jogler C."/>
        </authorList>
    </citation>
    <scope>NUCLEOTIDE SEQUENCE [LARGE SCALE GENOMIC DNA]</scope>
    <source>
        <strain evidence="2 3">Poly59</strain>
    </source>
</reference>
<dbReference type="OrthoDB" id="244916at2"/>
<evidence type="ECO:0000313" key="3">
    <source>
        <dbReference type="Proteomes" id="UP000317977"/>
    </source>
</evidence>
<dbReference type="Gene3D" id="3.90.70.10">
    <property type="entry name" value="Cysteine proteinases"/>
    <property type="match status" value="1"/>
</dbReference>
<dbReference type="AlphaFoldDB" id="A0A5C6EIH8"/>
<feature type="transmembrane region" description="Helical" evidence="1">
    <location>
        <begin position="35"/>
        <end position="53"/>
    </location>
</feature>
<feature type="transmembrane region" description="Helical" evidence="1">
    <location>
        <begin position="6"/>
        <end position="23"/>
    </location>
</feature>
<evidence type="ECO:0000313" key="2">
    <source>
        <dbReference type="EMBL" id="TWU48255.1"/>
    </source>
</evidence>
<name>A0A5C6EIH8_9BACT</name>
<organism evidence="2 3">
    <name type="scientific">Rubripirellula reticaptiva</name>
    <dbReference type="NCBI Taxonomy" id="2528013"/>
    <lineage>
        <taxon>Bacteria</taxon>
        <taxon>Pseudomonadati</taxon>
        <taxon>Planctomycetota</taxon>
        <taxon>Planctomycetia</taxon>
        <taxon>Pirellulales</taxon>
        <taxon>Pirellulaceae</taxon>
        <taxon>Rubripirellula</taxon>
    </lineage>
</organism>
<evidence type="ECO:0008006" key="4">
    <source>
        <dbReference type="Google" id="ProtNLM"/>
    </source>
</evidence>
<gene>
    <name evidence="2" type="ORF">Poly59_51010</name>
</gene>
<keyword evidence="1" id="KW-1133">Transmembrane helix</keyword>
<sequence>MSADLAFGIFAITGLSALAYTVGRRVGLNSGKARQPYFLASMLAGLVFSWEMAGKLSWAVVFPTSSVLFWANLMPVILSFAAGIACTMVSLTGWRRQGTVIGLMLLTIGYTLTPIARPIFARAETDEIATWRDNVCLQSHSATCAPAAAATLLSLSGISATEFAMVSPCLTSSMGTEPLGLFRGLAIAASGKPVRPAVASSDPATWTEGDQLPNIALVEFELADSQGSSGRIFGPQHEGHAVVIHGRDPRGNWIVLDPAFGRTVWSPSTFESRFTGDAIYMKSVSK</sequence>
<protein>
    <recommendedName>
        <fullName evidence="4">Peptidase C39 family protein</fullName>
    </recommendedName>
</protein>
<keyword evidence="1" id="KW-0812">Transmembrane</keyword>
<proteinExistence type="predicted"/>
<keyword evidence="3" id="KW-1185">Reference proteome</keyword>
<comment type="caution">
    <text evidence="2">The sequence shown here is derived from an EMBL/GenBank/DDBJ whole genome shotgun (WGS) entry which is preliminary data.</text>
</comment>
<evidence type="ECO:0000256" key="1">
    <source>
        <dbReference type="SAM" id="Phobius"/>
    </source>
</evidence>
<dbReference type="Proteomes" id="UP000317977">
    <property type="component" value="Unassembled WGS sequence"/>
</dbReference>
<keyword evidence="1" id="KW-0472">Membrane</keyword>
<dbReference type="EMBL" id="SJPX01000005">
    <property type="protein sequence ID" value="TWU48255.1"/>
    <property type="molecule type" value="Genomic_DNA"/>
</dbReference>